<evidence type="ECO:0000313" key="2">
    <source>
        <dbReference type="EMBL" id="PIK49814.1"/>
    </source>
</evidence>
<evidence type="ECO:0000313" key="3">
    <source>
        <dbReference type="Proteomes" id="UP000230750"/>
    </source>
</evidence>
<name>A0A2G8KP76_STIJA</name>
<keyword evidence="3" id="KW-1185">Reference proteome</keyword>
<sequence>MLLNEREICLPEGYYDTIQEVIDAFHDELTPAETANVKLHLNKHSFKTAVRVKRGYSLALQGLSQMFGFLDHNKICTEGFNIGDVVSDVHNGVTSFFVYSDIVDHQRVGRGLPVFTGYHHQRGHGLGGILGRLARSALPFLKSGAKTLGKQALYTGTEIMNDALQGEHIKTSAKRRLGQAGQRMVTSVLEGSTSRRKPLKRKAKPKNVRRQRTKRVKRSLDIFDV</sequence>
<reference evidence="2 3" key="1">
    <citation type="journal article" date="2017" name="PLoS Biol.">
        <title>The sea cucumber genome provides insights into morphological evolution and visceral regeneration.</title>
        <authorList>
            <person name="Zhang X."/>
            <person name="Sun L."/>
            <person name="Yuan J."/>
            <person name="Sun Y."/>
            <person name="Gao Y."/>
            <person name="Zhang L."/>
            <person name="Li S."/>
            <person name="Dai H."/>
            <person name="Hamel J.F."/>
            <person name="Liu C."/>
            <person name="Yu Y."/>
            <person name="Liu S."/>
            <person name="Lin W."/>
            <person name="Guo K."/>
            <person name="Jin S."/>
            <person name="Xu P."/>
            <person name="Storey K.B."/>
            <person name="Huan P."/>
            <person name="Zhang T."/>
            <person name="Zhou Y."/>
            <person name="Zhang J."/>
            <person name="Lin C."/>
            <person name="Li X."/>
            <person name="Xing L."/>
            <person name="Huo D."/>
            <person name="Sun M."/>
            <person name="Wang L."/>
            <person name="Mercier A."/>
            <person name="Li F."/>
            <person name="Yang H."/>
            <person name="Xiang J."/>
        </authorList>
    </citation>
    <scope>NUCLEOTIDE SEQUENCE [LARGE SCALE GENOMIC DNA]</scope>
    <source>
        <strain evidence="2">Shaxun</strain>
        <tissue evidence="2">Muscle</tissue>
    </source>
</reference>
<feature type="compositionally biased region" description="Basic residues" evidence="1">
    <location>
        <begin position="194"/>
        <end position="215"/>
    </location>
</feature>
<comment type="caution">
    <text evidence="2">The sequence shown here is derived from an EMBL/GenBank/DDBJ whole genome shotgun (WGS) entry which is preliminary data.</text>
</comment>
<organism evidence="2 3">
    <name type="scientific">Stichopus japonicus</name>
    <name type="common">Sea cucumber</name>
    <dbReference type="NCBI Taxonomy" id="307972"/>
    <lineage>
        <taxon>Eukaryota</taxon>
        <taxon>Metazoa</taxon>
        <taxon>Echinodermata</taxon>
        <taxon>Eleutherozoa</taxon>
        <taxon>Echinozoa</taxon>
        <taxon>Holothuroidea</taxon>
        <taxon>Aspidochirotacea</taxon>
        <taxon>Aspidochirotida</taxon>
        <taxon>Stichopodidae</taxon>
        <taxon>Apostichopus</taxon>
    </lineage>
</organism>
<proteinExistence type="predicted"/>
<dbReference type="AlphaFoldDB" id="A0A2G8KP76"/>
<evidence type="ECO:0000256" key="1">
    <source>
        <dbReference type="SAM" id="MobiDB-lite"/>
    </source>
</evidence>
<dbReference type="Proteomes" id="UP000230750">
    <property type="component" value="Unassembled WGS sequence"/>
</dbReference>
<protein>
    <submittedName>
        <fullName evidence="2">Uncharacterized protein</fullName>
    </submittedName>
</protein>
<feature type="region of interest" description="Disordered" evidence="1">
    <location>
        <begin position="189"/>
        <end position="215"/>
    </location>
</feature>
<dbReference type="EMBL" id="MRZV01000446">
    <property type="protein sequence ID" value="PIK49814.1"/>
    <property type="molecule type" value="Genomic_DNA"/>
</dbReference>
<dbReference type="OrthoDB" id="6423361at2759"/>
<accession>A0A2G8KP76</accession>
<gene>
    <name evidence="2" type="ORF">BSL78_13316</name>
</gene>